<evidence type="ECO:0000313" key="2">
    <source>
        <dbReference type="EMBL" id="SHF23599.1"/>
    </source>
</evidence>
<keyword evidence="1" id="KW-1133">Transmembrane helix</keyword>
<protein>
    <submittedName>
        <fullName evidence="2">Uncharacterized protein</fullName>
    </submittedName>
</protein>
<dbReference type="AlphaFoldDB" id="A0A1M4ZZZ5"/>
<evidence type="ECO:0000313" key="3">
    <source>
        <dbReference type="Proteomes" id="UP000184509"/>
    </source>
</evidence>
<sequence length="103" mass="12275">MNGDERKILGGCLMVVLLILVACIFPLLLFILIPYCFYLYFKQQKEKEQLHNMIEQELLGLDKEGVERKRQFYIMISQSSNASEAEKETAKYIVRYIEKKYWK</sequence>
<dbReference type="Proteomes" id="UP000184509">
    <property type="component" value="Unassembled WGS sequence"/>
</dbReference>
<accession>A0A1M4ZZZ5</accession>
<dbReference type="PROSITE" id="PS51257">
    <property type="entry name" value="PROKAR_LIPOPROTEIN"/>
    <property type="match status" value="1"/>
</dbReference>
<feature type="transmembrane region" description="Helical" evidence="1">
    <location>
        <begin position="12"/>
        <end position="41"/>
    </location>
</feature>
<organism evidence="2 3">
    <name type="scientific">Bacteroides luti</name>
    <dbReference type="NCBI Taxonomy" id="1297750"/>
    <lineage>
        <taxon>Bacteria</taxon>
        <taxon>Pseudomonadati</taxon>
        <taxon>Bacteroidota</taxon>
        <taxon>Bacteroidia</taxon>
        <taxon>Bacteroidales</taxon>
        <taxon>Bacteroidaceae</taxon>
        <taxon>Bacteroides</taxon>
    </lineage>
</organism>
<proteinExistence type="predicted"/>
<dbReference type="RefSeq" id="WP_073400729.1">
    <property type="nucleotide sequence ID" value="NZ_FQTV01000006.1"/>
</dbReference>
<keyword evidence="3" id="KW-1185">Reference proteome</keyword>
<dbReference type="STRING" id="1297750.SAMN05444405_106105"/>
<name>A0A1M4ZZZ5_9BACE</name>
<keyword evidence="1" id="KW-0812">Transmembrane</keyword>
<keyword evidence="1" id="KW-0472">Membrane</keyword>
<reference evidence="2 3" key="1">
    <citation type="submission" date="2016-11" db="EMBL/GenBank/DDBJ databases">
        <authorList>
            <person name="Jaros S."/>
            <person name="Januszkiewicz K."/>
            <person name="Wedrychowicz H."/>
        </authorList>
    </citation>
    <scope>NUCLEOTIDE SEQUENCE [LARGE SCALE GENOMIC DNA]</scope>
    <source>
        <strain evidence="2 3">DSM 26991</strain>
    </source>
</reference>
<gene>
    <name evidence="2" type="ORF">SAMN05444405_106105</name>
</gene>
<dbReference type="EMBL" id="FQTV01000006">
    <property type="protein sequence ID" value="SHF23599.1"/>
    <property type="molecule type" value="Genomic_DNA"/>
</dbReference>
<evidence type="ECO:0000256" key="1">
    <source>
        <dbReference type="SAM" id="Phobius"/>
    </source>
</evidence>